<dbReference type="AlphaFoldDB" id="A0A5J6GB72"/>
<feature type="region of interest" description="Disordered" evidence="1">
    <location>
        <begin position="17"/>
        <end position="39"/>
    </location>
</feature>
<gene>
    <name evidence="2" type="ORF">CP970_16265</name>
</gene>
<dbReference type="KEGG" id="ska:CP970_16265"/>
<evidence type="ECO:0000313" key="3">
    <source>
        <dbReference type="Proteomes" id="UP000325529"/>
    </source>
</evidence>
<dbReference type="EMBL" id="CP023699">
    <property type="protein sequence ID" value="QEU92257.1"/>
    <property type="molecule type" value="Genomic_DNA"/>
</dbReference>
<dbReference type="RefSeq" id="WP_055546287.1">
    <property type="nucleotide sequence ID" value="NZ_CP023699.1"/>
</dbReference>
<evidence type="ECO:0000256" key="1">
    <source>
        <dbReference type="SAM" id="MobiDB-lite"/>
    </source>
</evidence>
<organism evidence="2 3">
    <name type="scientific">Streptomyces kanamyceticus</name>
    <dbReference type="NCBI Taxonomy" id="1967"/>
    <lineage>
        <taxon>Bacteria</taxon>
        <taxon>Bacillati</taxon>
        <taxon>Actinomycetota</taxon>
        <taxon>Actinomycetes</taxon>
        <taxon>Kitasatosporales</taxon>
        <taxon>Streptomycetaceae</taxon>
        <taxon>Streptomyces</taxon>
    </lineage>
</organism>
<protein>
    <submittedName>
        <fullName evidence="2">Uncharacterized protein</fullName>
    </submittedName>
</protein>
<feature type="compositionally biased region" description="Pro residues" evidence="1">
    <location>
        <begin position="23"/>
        <end position="33"/>
    </location>
</feature>
<sequence>MHIHAYLWTGPKAHFDEDALRRPPYPDPPPPPAGEDDKDGLRLAARYRQVVAEFPVTGLPPIETAHWLMKPSKLIRGTWKDPKPAAEWLGLQLAEYAPRFASEQDRDTTRLAVHVAAAADRLGWGGDVSLGHYLNGQSYLSLALVTCTPNNAAPDTLCPERR</sequence>
<name>A0A5J6GB72_STRKN</name>
<reference evidence="2 3" key="1">
    <citation type="submission" date="2017-09" db="EMBL/GenBank/DDBJ databases">
        <authorList>
            <person name="Lee N."/>
            <person name="Cho B.-K."/>
        </authorList>
    </citation>
    <scope>NUCLEOTIDE SEQUENCE [LARGE SCALE GENOMIC DNA]</scope>
    <source>
        <strain evidence="2 3">ATCC 12853</strain>
    </source>
</reference>
<keyword evidence="3" id="KW-1185">Reference proteome</keyword>
<proteinExistence type="predicted"/>
<evidence type="ECO:0000313" key="2">
    <source>
        <dbReference type="EMBL" id="QEU92257.1"/>
    </source>
</evidence>
<dbReference type="OrthoDB" id="4320824at2"/>
<dbReference type="Proteomes" id="UP000325529">
    <property type="component" value="Chromosome"/>
</dbReference>
<accession>A0A5J6GB72</accession>